<proteinExistence type="predicted"/>
<organism evidence="1 2">
    <name type="scientific">Melipona quadrifasciata</name>
    <dbReference type="NCBI Taxonomy" id="166423"/>
    <lineage>
        <taxon>Eukaryota</taxon>
        <taxon>Metazoa</taxon>
        <taxon>Ecdysozoa</taxon>
        <taxon>Arthropoda</taxon>
        <taxon>Hexapoda</taxon>
        <taxon>Insecta</taxon>
        <taxon>Pterygota</taxon>
        <taxon>Neoptera</taxon>
        <taxon>Endopterygota</taxon>
        <taxon>Hymenoptera</taxon>
        <taxon>Apocrita</taxon>
        <taxon>Aculeata</taxon>
        <taxon>Apoidea</taxon>
        <taxon>Anthophila</taxon>
        <taxon>Apidae</taxon>
        <taxon>Melipona</taxon>
    </lineage>
</organism>
<protein>
    <submittedName>
        <fullName evidence="1">Ejaculatory bulb-specific protein 3</fullName>
    </submittedName>
</protein>
<dbReference type="InterPro" id="IPR036682">
    <property type="entry name" value="OS_D_A10/PebIII_sf"/>
</dbReference>
<sequence>MDTLISFFSKTHIPIQSYSVTERDEFAPVETLGNVAIVFLAMLVCALADEKYTTKYDNIDLDSILNSDRLLNNYVNCLLDVGSCTPDGKELKKTLPDALESDCAKCSEKQKTGSEKVIRFLINKSHPCLLAACSNTKKGGEDSLVRFKVMFPTSPQVLPRTAFGEHSGIANNIYTFKRTFTTEHNELSSESNNDNDSDALRTIQTKECQNNKKRRTEVPLIEYSSGSHPQTFGNLKSRAFSVFWEGQQTDSTTTLVKTNTKIKTDTVKRSRNVFTIFQAYGFLEKFYLSDVEWSTTQKEKGNFNLEIQDQDQFYDSSTSQEVNHLHSESSAQFLISIRLQFSSRRVGVIMMYLVLYDAVGSYNDDVKKKKRTERRIDIRCSESLKGETVMEIFLTLSKIAIRTYLSVKRTISSRRVLSKFSEICEEFIGKLEILRNLEILGKPEVLGEPKILKGSEILGEPGILENLEIWEILEI</sequence>
<dbReference type="Gene3D" id="1.10.2080.10">
    <property type="entry name" value="Insect odorant-binding protein A10/Ejaculatory bulb-specific protein 3"/>
    <property type="match status" value="1"/>
</dbReference>
<dbReference type="AlphaFoldDB" id="A0A0N0BIX2"/>
<dbReference type="PANTHER" id="PTHR11257">
    <property type="entry name" value="CHEMOSENSORY PROTEIN-RELATED"/>
    <property type="match status" value="1"/>
</dbReference>
<gene>
    <name evidence="1" type="ORF">WN51_07694</name>
</gene>
<keyword evidence="2" id="KW-1185">Reference proteome</keyword>
<evidence type="ECO:0000313" key="2">
    <source>
        <dbReference type="Proteomes" id="UP000053105"/>
    </source>
</evidence>
<dbReference type="SUPFAM" id="SSF100910">
    <property type="entry name" value="Chemosensory protein Csp2"/>
    <property type="match status" value="1"/>
</dbReference>
<reference evidence="1 2" key="1">
    <citation type="submission" date="2015-07" db="EMBL/GenBank/DDBJ databases">
        <title>The genome of Melipona quadrifasciata.</title>
        <authorList>
            <person name="Pan H."/>
            <person name="Kapheim K."/>
        </authorList>
    </citation>
    <scope>NUCLEOTIDE SEQUENCE [LARGE SCALE GENOMIC DNA]</scope>
    <source>
        <strain evidence="1">0111107301</strain>
        <tissue evidence="1">Whole body</tissue>
    </source>
</reference>
<dbReference type="PANTHER" id="PTHR11257:SF12">
    <property type="entry name" value="EJACULATORY BULB-SPECIFIC PROTEIN 3-RELATED"/>
    <property type="match status" value="1"/>
</dbReference>
<dbReference type="Proteomes" id="UP000053105">
    <property type="component" value="Unassembled WGS sequence"/>
</dbReference>
<evidence type="ECO:0000313" key="1">
    <source>
        <dbReference type="EMBL" id="KOX78288.1"/>
    </source>
</evidence>
<dbReference type="InterPro" id="IPR005055">
    <property type="entry name" value="A10/PebIII"/>
</dbReference>
<dbReference type="OrthoDB" id="8183954at2759"/>
<accession>A0A0N0BIX2</accession>
<name>A0A0N0BIX2_9HYME</name>
<dbReference type="EMBL" id="KQ435724">
    <property type="protein sequence ID" value="KOX78288.1"/>
    <property type="molecule type" value="Genomic_DNA"/>
</dbReference>
<dbReference type="Pfam" id="PF03392">
    <property type="entry name" value="OS-D"/>
    <property type="match status" value="1"/>
</dbReference>